<keyword evidence="3" id="KW-1185">Reference proteome</keyword>
<dbReference type="STRING" id="880526.GCA_000427365_01090"/>
<dbReference type="AlphaFoldDB" id="A0A379MNM7"/>
<dbReference type="Proteomes" id="UP000255233">
    <property type="component" value="Unassembled WGS sequence"/>
</dbReference>
<dbReference type="InterPro" id="IPR008928">
    <property type="entry name" value="6-hairpin_glycosidase_sf"/>
</dbReference>
<name>A0A379MNM7_9BACT</name>
<gene>
    <name evidence="2" type="ORF">NCTC11190_00352</name>
</gene>
<dbReference type="SUPFAM" id="SSF48208">
    <property type="entry name" value="Six-hairpin glycosidases"/>
    <property type="match status" value="1"/>
</dbReference>
<dbReference type="EMBL" id="UGVL01000001">
    <property type="protein sequence ID" value="SUE33155.1"/>
    <property type="molecule type" value="Genomic_DNA"/>
</dbReference>
<protein>
    <submittedName>
        <fullName evidence="2">Uncharacterized protein</fullName>
    </submittedName>
</protein>
<evidence type="ECO:0000313" key="3">
    <source>
        <dbReference type="Proteomes" id="UP000255233"/>
    </source>
</evidence>
<proteinExistence type="predicted"/>
<feature type="region of interest" description="Disordered" evidence="1">
    <location>
        <begin position="1"/>
        <end position="28"/>
    </location>
</feature>
<sequence length="780" mass="86585">MNSNSFYPAFPAGSPRQPETVRRGAGAGFRDRSSRLRKGICGRLALLCIACGFACPAAAQDNWLPRHPDPDKKFRLLDCRYDGPRLLRADEIDPASEAWETTVANRGDSVYVFTFRARQSLQNAGVAVAFDRYGWTSDNYVMIPSAVYGGNRQRIVNREYATGLDATDYYRRELALTSNPIPQLSPEFGDSSRLELLVCNAATPAIAWLDRGRRQGTILLTDQGFEADGETKDHGLIVEESPARDIASFVISSPGVREKKPEFIGFSPSPDRGLSFRKGDSLVIRVTRLDFPAADVPALLARFMRERKRHTPPATPRNLMPMSEVHERMIRNIEERYHVGPTGEYYCPENADWMSYGWVGGLINTWPMLALDDTMHLRRVANTFDFALTQGYGESGYYYDVLGADGKPVLRDAAALRPGIGLTRKNADLLYWTVKQFDLLQKQGRGDAIRPEWEQRVAKLADAFVETWRKEGTWGNYLDLKTGRIAVYNTTGGAMAVGGLALASKYYGNDEYLTVARQAAESYYRDFALRGFTSGGCGDILQNADSETAAALMTSLMTLYETTGETRYLEQCRDLANLCATWTVSFRYRLPENTPLAQLGADLTGAVWASTQNKHGAPGFCTQSGDALFKLYRATGDTLYAALLRDIVHAHAEGVQPNGKITERLTYCDADSRGSRGDGGQTGWNETNGALMAVEIPGIYLRTDRPSLYVFDHVVVRKYETTGRAITLTLYNPTPYDATVTILAENGTQAARPLGENAFLRWQDKAEVKAGRTVKVKIAR</sequence>
<reference evidence="2 3" key="1">
    <citation type="submission" date="2018-06" db="EMBL/GenBank/DDBJ databases">
        <authorList>
            <consortium name="Pathogen Informatics"/>
            <person name="Doyle S."/>
        </authorList>
    </citation>
    <scope>NUCLEOTIDE SEQUENCE [LARGE SCALE GENOMIC DNA]</scope>
    <source>
        <strain evidence="2 3">NCTC11190</strain>
    </source>
</reference>
<accession>A0A379MNM7</accession>
<organism evidence="2 3">
    <name type="scientific">Rikenella microfusus</name>
    <dbReference type="NCBI Taxonomy" id="28139"/>
    <lineage>
        <taxon>Bacteria</taxon>
        <taxon>Pseudomonadati</taxon>
        <taxon>Bacteroidota</taxon>
        <taxon>Bacteroidia</taxon>
        <taxon>Bacteroidales</taxon>
        <taxon>Rikenellaceae</taxon>
        <taxon>Rikenella</taxon>
    </lineage>
</organism>
<evidence type="ECO:0000256" key="1">
    <source>
        <dbReference type="SAM" id="MobiDB-lite"/>
    </source>
</evidence>
<evidence type="ECO:0000313" key="2">
    <source>
        <dbReference type="EMBL" id="SUE33155.1"/>
    </source>
</evidence>
<dbReference type="GO" id="GO:0005975">
    <property type="term" value="P:carbohydrate metabolic process"/>
    <property type="evidence" value="ECO:0007669"/>
    <property type="project" value="InterPro"/>
</dbReference>